<dbReference type="Proteomes" id="UP000827976">
    <property type="component" value="Chromosome 7"/>
</dbReference>
<evidence type="ECO:0000313" key="1">
    <source>
        <dbReference type="EMBL" id="KAH7677669.1"/>
    </source>
</evidence>
<proteinExistence type="predicted"/>
<keyword evidence="2" id="KW-1185">Reference proteome</keyword>
<accession>A0ACB7VTD0</accession>
<name>A0ACB7VTD0_DIOAL</name>
<dbReference type="EMBL" id="CM037017">
    <property type="protein sequence ID" value="KAH7677669.1"/>
    <property type="molecule type" value="Genomic_DNA"/>
</dbReference>
<reference evidence="2" key="1">
    <citation type="journal article" date="2022" name="Nat. Commun.">
        <title>Chromosome evolution and the genetic basis of agronomically important traits in greater yam.</title>
        <authorList>
            <person name="Bredeson J.V."/>
            <person name="Lyons J.B."/>
            <person name="Oniyinde I.O."/>
            <person name="Okereke N.R."/>
            <person name="Kolade O."/>
            <person name="Nnabue I."/>
            <person name="Nwadili C.O."/>
            <person name="Hribova E."/>
            <person name="Parker M."/>
            <person name="Nwogha J."/>
            <person name="Shu S."/>
            <person name="Carlson J."/>
            <person name="Kariba R."/>
            <person name="Muthemba S."/>
            <person name="Knop K."/>
            <person name="Barton G.J."/>
            <person name="Sherwood A.V."/>
            <person name="Lopez-Montes A."/>
            <person name="Asiedu R."/>
            <person name="Jamnadass R."/>
            <person name="Muchugi A."/>
            <person name="Goodstein D."/>
            <person name="Egesi C.N."/>
            <person name="Featherston J."/>
            <person name="Asfaw A."/>
            <person name="Simpson G.G."/>
            <person name="Dolezel J."/>
            <person name="Hendre P.S."/>
            <person name="Van Deynze A."/>
            <person name="Kumar P.L."/>
            <person name="Obidiegwu J.E."/>
            <person name="Bhattacharjee R."/>
            <person name="Rokhsar D.S."/>
        </authorList>
    </citation>
    <scope>NUCLEOTIDE SEQUENCE [LARGE SCALE GENOMIC DNA]</scope>
    <source>
        <strain evidence="2">cv. TDa95/00328</strain>
    </source>
</reference>
<sequence>MSLSGGMDSPATGTLRPRRRPLQPLSSPANHLPTEKMSIQISKQIDGDAGKENHPAFSGRLDASLAEELGVARRRRDRIRLERERTERMLGERDLVLEKGMRDLVMRGEEQRRLELELLRLIGISNLGLLSGSSSPIRSLREREEERRSKDADSALQEIEFEDEDNKLQDLCSSGESGKIN</sequence>
<protein>
    <submittedName>
        <fullName evidence="1">Uncharacterized protein</fullName>
    </submittedName>
</protein>
<comment type="caution">
    <text evidence="1">The sequence shown here is derived from an EMBL/GenBank/DDBJ whole genome shotgun (WGS) entry which is preliminary data.</text>
</comment>
<gene>
    <name evidence="1" type="ORF">IHE45_07G098900</name>
</gene>
<organism evidence="1 2">
    <name type="scientific">Dioscorea alata</name>
    <name type="common">Purple yam</name>
    <dbReference type="NCBI Taxonomy" id="55571"/>
    <lineage>
        <taxon>Eukaryota</taxon>
        <taxon>Viridiplantae</taxon>
        <taxon>Streptophyta</taxon>
        <taxon>Embryophyta</taxon>
        <taxon>Tracheophyta</taxon>
        <taxon>Spermatophyta</taxon>
        <taxon>Magnoliopsida</taxon>
        <taxon>Liliopsida</taxon>
        <taxon>Dioscoreales</taxon>
        <taxon>Dioscoreaceae</taxon>
        <taxon>Dioscorea</taxon>
    </lineage>
</organism>
<evidence type="ECO:0000313" key="2">
    <source>
        <dbReference type="Proteomes" id="UP000827976"/>
    </source>
</evidence>